<evidence type="ECO:0000313" key="3">
    <source>
        <dbReference type="Proteomes" id="UP000182034"/>
    </source>
</evidence>
<dbReference type="EMBL" id="FPKW01000004">
    <property type="protein sequence ID" value="SFZ93138.1"/>
    <property type="molecule type" value="Genomic_DNA"/>
</dbReference>
<accession>A0A1K2ILK3</accession>
<evidence type="ECO:0000256" key="1">
    <source>
        <dbReference type="SAM" id="SignalP"/>
    </source>
</evidence>
<dbReference type="OrthoDB" id="1260025at2"/>
<reference evidence="3" key="1">
    <citation type="submission" date="2016-10" db="EMBL/GenBank/DDBJ databases">
        <authorList>
            <person name="Varghese N."/>
            <person name="Submissions S."/>
        </authorList>
    </citation>
    <scope>NUCLEOTIDE SEQUENCE [LARGE SCALE GENOMIC DNA]</scope>
    <source>
        <strain evidence="3">SUR2</strain>
    </source>
</reference>
<feature type="chain" id="PRO_5012430766" evidence="1">
    <location>
        <begin position="21"/>
        <end position="93"/>
    </location>
</feature>
<sequence length="93" mass="10137">MKNYILPAVLILIGTGTAFATQKEKSSSENLAVRQGYIFNSLTNQWDRSVMCQEEDAPICTVDGTVTGAQVFGTSGPQVDHPETANLELYKIN</sequence>
<dbReference type="Proteomes" id="UP000182034">
    <property type="component" value="Unassembled WGS sequence"/>
</dbReference>
<keyword evidence="1" id="KW-0732">Signal</keyword>
<dbReference type="InterPro" id="IPR045391">
    <property type="entry name" value="DUF6520"/>
</dbReference>
<dbReference type="RefSeq" id="WP_072408733.1">
    <property type="nucleotide sequence ID" value="NZ_FPKW01000004.1"/>
</dbReference>
<organism evidence="2 3">
    <name type="scientific">Chryseobacterium limigenitum</name>
    <dbReference type="NCBI Taxonomy" id="1612149"/>
    <lineage>
        <taxon>Bacteria</taxon>
        <taxon>Pseudomonadati</taxon>
        <taxon>Bacteroidota</taxon>
        <taxon>Flavobacteriia</taxon>
        <taxon>Flavobacteriales</taxon>
        <taxon>Weeksellaceae</taxon>
        <taxon>Chryseobacterium group</taxon>
        <taxon>Chryseobacterium</taxon>
    </lineage>
</organism>
<evidence type="ECO:0000313" key="2">
    <source>
        <dbReference type="EMBL" id="SFZ93138.1"/>
    </source>
</evidence>
<keyword evidence="3" id="KW-1185">Reference proteome</keyword>
<dbReference type="AlphaFoldDB" id="A0A1K2ILK3"/>
<feature type="signal peptide" evidence="1">
    <location>
        <begin position="1"/>
        <end position="20"/>
    </location>
</feature>
<gene>
    <name evidence="2" type="ORF">SAMN05216324_104163</name>
</gene>
<proteinExistence type="predicted"/>
<name>A0A1K2ILK3_9FLAO</name>
<dbReference type="Pfam" id="PF20130">
    <property type="entry name" value="DUF6520"/>
    <property type="match status" value="1"/>
</dbReference>
<protein>
    <submittedName>
        <fullName evidence="2">Uncharacterized protein</fullName>
    </submittedName>
</protein>